<evidence type="ECO:0000256" key="1">
    <source>
        <dbReference type="SAM" id="SignalP"/>
    </source>
</evidence>
<name>A0A5D3YJS1_9BACT</name>
<feature type="signal peptide" evidence="1">
    <location>
        <begin position="1"/>
        <end position="47"/>
    </location>
</feature>
<gene>
    <name evidence="2" type="ORF">LX73_2215</name>
</gene>
<keyword evidence="3" id="KW-1185">Reference proteome</keyword>
<evidence type="ECO:0000313" key="3">
    <source>
        <dbReference type="Proteomes" id="UP000324595"/>
    </source>
</evidence>
<keyword evidence="1" id="KW-0732">Signal</keyword>
<dbReference type="EMBL" id="VNHY01000004">
    <property type="protein sequence ID" value="TYP91972.1"/>
    <property type="molecule type" value="Genomic_DNA"/>
</dbReference>
<dbReference type="AlphaFoldDB" id="A0A5D3YJS1"/>
<evidence type="ECO:0008006" key="4">
    <source>
        <dbReference type="Google" id="ProtNLM"/>
    </source>
</evidence>
<comment type="caution">
    <text evidence="2">The sequence shown here is derived from an EMBL/GenBank/DDBJ whole genome shotgun (WGS) entry which is preliminary data.</text>
</comment>
<protein>
    <recommendedName>
        <fullName evidence="4">Beta-lactamase-inhibitor-like, PepSY-like</fullName>
    </recommendedName>
</protein>
<organism evidence="2 3">
    <name type="scientific">Fodinibius salinus</name>
    <dbReference type="NCBI Taxonomy" id="860790"/>
    <lineage>
        <taxon>Bacteria</taxon>
        <taxon>Pseudomonadati</taxon>
        <taxon>Balneolota</taxon>
        <taxon>Balneolia</taxon>
        <taxon>Balneolales</taxon>
        <taxon>Balneolaceae</taxon>
        <taxon>Fodinibius</taxon>
    </lineage>
</organism>
<feature type="chain" id="PRO_5022815837" description="Beta-lactamase-inhibitor-like, PepSY-like" evidence="1">
    <location>
        <begin position="48"/>
        <end position="221"/>
    </location>
</feature>
<sequence>MYANLAKMKKIMLSGRLHKLQQSSFRQRMRGCLLLVCMLLFASVANAQFEKPEFKKITADQHEQFSQQFEDINWTGRGLYDNTDLDDIKTNKIRAKLQAAFGNPTKTLEDLINTKGFRPGKAIQFEYWFTVNDSIPMMVLDVDGPFTDGLVFGGASKYIDLMPQIKRSFVRKLMNIEEPGDYSDYFYSPEREQWFRVEYKNGEYKTEKISSPNGMDINYDQ</sequence>
<dbReference type="Proteomes" id="UP000324595">
    <property type="component" value="Unassembled WGS sequence"/>
</dbReference>
<accession>A0A5D3YJS1</accession>
<proteinExistence type="predicted"/>
<reference evidence="2 3" key="1">
    <citation type="submission" date="2019-07" db="EMBL/GenBank/DDBJ databases">
        <title>Genomic Encyclopedia of Archaeal and Bacterial Type Strains, Phase II (KMG-II): from individual species to whole genera.</title>
        <authorList>
            <person name="Goeker M."/>
        </authorList>
    </citation>
    <scope>NUCLEOTIDE SEQUENCE [LARGE SCALE GENOMIC DNA]</scope>
    <source>
        <strain evidence="2 3">DSM 21935</strain>
    </source>
</reference>
<evidence type="ECO:0000313" key="2">
    <source>
        <dbReference type="EMBL" id="TYP91972.1"/>
    </source>
</evidence>